<name>A0AAW1MDE5_POPJA</name>
<evidence type="ECO:0000313" key="1">
    <source>
        <dbReference type="EMBL" id="KAK9744124.1"/>
    </source>
</evidence>
<dbReference type="Proteomes" id="UP001458880">
    <property type="component" value="Unassembled WGS sequence"/>
</dbReference>
<keyword evidence="2" id="KW-1185">Reference proteome</keyword>
<reference evidence="1 2" key="1">
    <citation type="journal article" date="2024" name="BMC Genomics">
        <title>De novo assembly and annotation of Popillia japonica's genome with initial clues to its potential as an invasive pest.</title>
        <authorList>
            <person name="Cucini C."/>
            <person name="Boschi S."/>
            <person name="Funari R."/>
            <person name="Cardaioli E."/>
            <person name="Iannotti N."/>
            <person name="Marturano G."/>
            <person name="Paoli F."/>
            <person name="Bruttini M."/>
            <person name="Carapelli A."/>
            <person name="Frati F."/>
            <person name="Nardi F."/>
        </authorList>
    </citation>
    <scope>NUCLEOTIDE SEQUENCE [LARGE SCALE GENOMIC DNA]</scope>
    <source>
        <strain evidence="1">DMR45628</strain>
    </source>
</reference>
<proteinExistence type="predicted"/>
<sequence>MEEVKEAISKLKNGKSAGHDGITAEMLKSVGDNGVKDQHKMQMTVNKDKTKVMILGKEEHSNIEIDGQLLEQVKAFKYLGVQIDSQGRGNLEVEARID</sequence>
<accession>A0AAW1MDE5</accession>
<dbReference type="AlphaFoldDB" id="A0AAW1MDE5"/>
<evidence type="ECO:0000313" key="2">
    <source>
        <dbReference type="Proteomes" id="UP001458880"/>
    </source>
</evidence>
<organism evidence="1 2">
    <name type="scientific">Popillia japonica</name>
    <name type="common">Japanese beetle</name>
    <dbReference type="NCBI Taxonomy" id="7064"/>
    <lineage>
        <taxon>Eukaryota</taxon>
        <taxon>Metazoa</taxon>
        <taxon>Ecdysozoa</taxon>
        <taxon>Arthropoda</taxon>
        <taxon>Hexapoda</taxon>
        <taxon>Insecta</taxon>
        <taxon>Pterygota</taxon>
        <taxon>Neoptera</taxon>
        <taxon>Endopterygota</taxon>
        <taxon>Coleoptera</taxon>
        <taxon>Polyphaga</taxon>
        <taxon>Scarabaeiformia</taxon>
        <taxon>Scarabaeidae</taxon>
        <taxon>Rutelinae</taxon>
        <taxon>Popillia</taxon>
    </lineage>
</organism>
<dbReference type="EMBL" id="JASPKY010000062">
    <property type="protein sequence ID" value="KAK9744124.1"/>
    <property type="molecule type" value="Genomic_DNA"/>
</dbReference>
<gene>
    <name evidence="1" type="ORF">QE152_g8075</name>
</gene>
<comment type="caution">
    <text evidence="1">The sequence shown here is derived from an EMBL/GenBank/DDBJ whole genome shotgun (WGS) entry which is preliminary data.</text>
</comment>
<protein>
    <submittedName>
        <fullName evidence="1">Uncharacterized protein</fullName>
    </submittedName>
</protein>